<name>A0ABS4D1L5_9BACI</name>
<dbReference type="Proteomes" id="UP000674416">
    <property type="component" value="Unassembled WGS sequence"/>
</dbReference>
<keyword evidence="3" id="KW-1185">Reference proteome</keyword>
<accession>A0ABS4D1L5</accession>
<dbReference type="InterPro" id="IPR044051">
    <property type="entry name" value="Prophage_tail_N"/>
</dbReference>
<dbReference type="EMBL" id="JAFDST010000006">
    <property type="protein sequence ID" value="MBP1083514.1"/>
    <property type="molecule type" value="Genomic_DNA"/>
</dbReference>
<comment type="caution">
    <text evidence="2">The sequence shown here is derived from an EMBL/GenBank/DDBJ whole genome shotgun (WGS) entry which is preliminary data.</text>
</comment>
<proteinExistence type="predicted"/>
<evidence type="ECO:0000313" key="2">
    <source>
        <dbReference type="EMBL" id="MBP1083514.1"/>
    </source>
</evidence>
<protein>
    <recommendedName>
        <fullName evidence="1">Prophage endopeptidase tail N-terminal domain-containing protein</fullName>
    </recommendedName>
</protein>
<dbReference type="Pfam" id="PF18994">
    <property type="entry name" value="Prophage_tailD1"/>
    <property type="match status" value="1"/>
</dbReference>
<sequence length="59" mass="6790">MPELTLHALNGSIEPLTDFEEVKRKRTTEGEFSLSFFITRTEKNATQFDQLASRLRQCG</sequence>
<dbReference type="RefSeq" id="WP_211086285.1">
    <property type="nucleotide sequence ID" value="NZ_JAFDST010000006.1"/>
</dbReference>
<gene>
    <name evidence="2" type="ORF">JOC74_004042</name>
</gene>
<dbReference type="Gene3D" id="6.20.110.10">
    <property type="match status" value="1"/>
</dbReference>
<reference evidence="2 3" key="1">
    <citation type="submission" date="2021-01" db="EMBL/GenBank/DDBJ databases">
        <title>Genomic Encyclopedia of Type Strains, Phase IV (KMG-IV): sequencing the most valuable type-strain genomes for metagenomic binning, comparative biology and taxonomic classification.</title>
        <authorList>
            <person name="Goeker M."/>
        </authorList>
    </citation>
    <scope>NUCLEOTIDE SEQUENCE [LARGE SCALE GENOMIC DNA]</scope>
    <source>
        <strain evidence="2 3">DSM 103394</strain>
    </source>
</reference>
<organism evidence="2 3">
    <name type="scientific">Bacillus capparidis</name>
    <dbReference type="NCBI Taxonomy" id="1840411"/>
    <lineage>
        <taxon>Bacteria</taxon>
        <taxon>Bacillati</taxon>
        <taxon>Bacillota</taxon>
        <taxon>Bacilli</taxon>
        <taxon>Bacillales</taxon>
        <taxon>Bacillaceae</taxon>
        <taxon>Bacillus</taxon>
    </lineage>
</organism>
<evidence type="ECO:0000259" key="1">
    <source>
        <dbReference type="Pfam" id="PF18994"/>
    </source>
</evidence>
<feature type="domain" description="Prophage endopeptidase tail N-terminal" evidence="1">
    <location>
        <begin position="12"/>
        <end position="52"/>
    </location>
</feature>
<evidence type="ECO:0000313" key="3">
    <source>
        <dbReference type="Proteomes" id="UP000674416"/>
    </source>
</evidence>